<gene>
    <name evidence="1" type="ORF">SAMN05421751_102177</name>
</gene>
<keyword evidence="2" id="KW-1185">Reference proteome</keyword>
<sequence>MDMFGVVLWSDRKDNKAVIWCEDHGDLAFYRPCCEEAGVSLDTGDWVQFDLTTERDMRLAHNPRLVAEGAYAGIADVLGRGEGDTTDTTTTHGRDGVAEVIPFRPVRSRTKRGASSAHPMLA</sequence>
<evidence type="ECO:0000313" key="1">
    <source>
        <dbReference type="EMBL" id="SEF59966.1"/>
    </source>
</evidence>
<organism evidence="1 2">
    <name type="scientific">Jhaorihella thermophila</name>
    <dbReference type="NCBI Taxonomy" id="488547"/>
    <lineage>
        <taxon>Bacteria</taxon>
        <taxon>Pseudomonadati</taxon>
        <taxon>Pseudomonadota</taxon>
        <taxon>Alphaproteobacteria</taxon>
        <taxon>Rhodobacterales</taxon>
        <taxon>Paracoccaceae</taxon>
        <taxon>Jhaorihella</taxon>
    </lineage>
</organism>
<dbReference type="Proteomes" id="UP000236742">
    <property type="component" value="Unassembled WGS sequence"/>
</dbReference>
<accession>A0A1H5TAZ2</accession>
<name>A0A1H5TAZ2_9RHOB</name>
<protein>
    <submittedName>
        <fullName evidence="1">Uncharacterized protein</fullName>
    </submittedName>
</protein>
<reference evidence="2" key="1">
    <citation type="submission" date="2016-10" db="EMBL/GenBank/DDBJ databases">
        <authorList>
            <person name="Varghese N."/>
            <person name="Submissions S."/>
        </authorList>
    </citation>
    <scope>NUCLEOTIDE SEQUENCE [LARGE SCALE GENOMIC DNA]</scope>
    <source>
        <strain evidence="2">DSM 23413</strain>
    </source>
</reference>
<evidence type="ECO:0000313" key="2">
    <source>
        <dbReference type="Proteomes" id="UP000236742"/>
    </source>
</evidence>
<proteinExistence type="predicted"/>
<dbReference type="AlphaFoldDB" id="A0A1H5TAZ2"/>
<dbReference type="EMBL" id="FNVD01000002">
    <property type="protein sequence ID" value="SEF59966.1"/>
    <property type="molecule type" value="Genomic_DNA"/>
</dbReference>